<dbReference type="HOGENOM" id="CLU_030159_1_0_1"/>
<dbReference type="PROSITE" id="PS51233">
    <property type="entry name" value="VWFD"/>
    <property type="match status" value="1"/>
</dbReference>
<name>A7S312_NEMVE</name>
<keyword evidence="1" id="KW-1015">Disulfide bond</keyword>
<dbReference type="PANTHER" id="PTHR11339:SF402">
    <property type="entry name" value="VWFD DOMAIN-CONTAINING PROTEIN"/>
    <property type="match status" value="1"/>
</dbReference>
<dbReference type="InterPro" id="IPR002919">
    <property type="entry name" value="TIL_dom"/>
</dbReference>
<dbReference type="InterPro" id="IPR014853">
    <property type="entry name" value="VWF/SSPO/ZAN-like_Cys-rich_dom"/>
</dbReference>
<dbReference type="Pfam" id="PF08742">
    <property type="entry name" value="C8"/>
    <property type="match status" value="1"/>
</dbReference>
<dbReference type="STRING" id="45351.A7S312"/>
<organism evidence="4 5">
    <name type="scientific">Nematostella vectensis</name>
    <name type="common">Starlet sea anemone</name>
    <dbReference type="NCBI Taxonomy" id="45351"/>
    <lineage>
        <taxon>Eukaryota</taxon>
        <taxon>Metazoa</taxon>
        <taxon>Cnidaria</taxon>
        <taxon>Anthozoa</taxon>
        <taxon>Hexacorallia</taxon>
        <taxon>Actiniaria</taxon>
        <taxon>Edwardsiidae</taxon>
        <taxon>Nematostella</taxon>
    </lineage>
</organism>
<dbReference type="OMA" id="NHEVYIQ"/>
<dbReference type="SUPFAM" id="SSF57567">
    <property type="entry name" value="Serine protease inhibitors"/>
    <property type="match status" value="1"/>
</dbReference>
<dbReference type="SMART" id="SM00832">
    <property type="entry name" value="C8"/>
    <property type="match status" value="1"/>
</dbReference>
<dbReference type="SMART" id="SM00216">
    <property type="entry name" value="VWD"/>
    <property type="match status" value="1"/>
</dbReference>
<feature type="domain" description="VWFD" evidence="3">
    <location>
        <begin position="2"/>
        <end position="186"/>
    </location>
</feature>
<gene>
    <name evidence="4" type="ORF">NEMVEDRAFT_v1g102557</name>
</gene>
<dbReference type="Gene3D" id="2.10.25.10">
    <property type="entry name" value="Laminin"/>
    <property type="match status" value="1"/>
</dbReference>
<keyword evidence="5" id="KW-1185">Reference proteome</keyword>
<dbReference type="AlphaFoldDB" id="A7S312"/>
<dbReference type="EMBL" id="DS469571">
    <property type="protein sequence ID" value="EDO41876.1"/>
    <property type="molecule type" value="Genomic_DNA"/>
</dbReference>
<dbReference type="eggNOG" id="KOG1216">
    <property type="taxonomic scope" value="Eukaryota"/>
</dbReference>
<evidence type="ECO:0000313" key="5">
    <source>
        <dbReference type="Proteomes" id="UP000001593"/>
    </source>
</evidence>
<dbReference type="CDD" id="cd19941">
    <property type="entry name" value="TIL"/>
    <property type="match status" value="1"/>
</dbReference>
<dbReference type="InParanoid" id="A7S312"/>
<protein>
    <recommendedName>
        <fullName evidence="3">VWFD domain-containing protein</fullName>
    </recommendedName>
</protein>
<sequence>MGACSTWGQRHYRTFDGRHIDFIGKCSYTLAQDCIPGSDQFSLHVQNDKTCGSAGMDCERALLLYIGEKTYKVRWLVHLISSHGAIRVNGAKVSAPYKDTNVEVSKVHSYTIIRSQGDELGIKFDGASSIQVAVSHKYRNNTCGLCGNNNGIPDDDLLMAVTNKPATSVAEFAESWAMPEPNEKCESPLEVTRDVCSNASSVIRDAAKRICMVLLSENFSACHTKVDPVPFVKRCEEDVCSCKFGEHSGCQCQALTEYSRACASREIMLDWRSQHLCPKQCIQPKVYSECGPACVKTCDADGLQPTCHETCIDGCHCPEGTVQTDNRCLPVNQCPCQHNGITYVTGTTIRVGCNTCKCRGGSWTCSKHRCPGKPHVTY</sequence>
<reference evidence="4 5" key="1">
    <citation type="journal article" date="2007" name="Science">
        <title>Sea anemone genome reveals ancestral eumetazoan gene repertoire and genomic organization.</title>
        <authorList>
            <person name="Putnam N.H."/>
            <person name="Srivastava M."/>
            <person name="Hellsten U."/>
            <person name="Dirks B."/>
            <person name="Chapman J."/>
            <person name="Salamov A."/>
            <person name="Terry A."/>
            <person name="Shapiro H."/>
            <person name="Lindquist E."/>
            <person name="Kapitonov V.V."/>
            <person name="Jurka J."/>
            <person name="Genikhovich G."/>
            <person name="Grigoriev I.V."/>
            <person name="Lucas S.M."/>
            <person name="Steele R.E."/>
            <person name="Finnerty J.R."/>
            <person name="Technau U."/>
            <person name="Martindale M.Q."/>
            <person name="Rokhsar D.S."/>
        </authorList>
    </citation>
    <scope>NUCLEOTIDE SEQUENCE [LARGE SCALE GENOMIC DNA]</scope>
    <source>
        <strain evidence="5">CH2 X CH6</strain>
    </source>
</reference>
<proteinExistence type="predicted"/>
<keyword evidence="2" id="KW-0325">Glycoprotein</keyword>
<evidence type="ECO:0000256" key="2">
    <source>
        <dbReference type="ARBA" id="ARBA00023180"/>
    </source>
</evidence>
<dbReference type="InterPro" id="IPR001846">
    <property type="entry name" value="VWF_type-D"/>
</dbReference>
<dbReference type="Pfam" id="PF00094">
    <property type="entry name" value="VWD"/>
    <property type="match status" value="1"/>
</dbReference>
<dbReference type="InterPro" id="IPR050780">
    <property type="entry name" value="Mucin_vWF_Thrombospondin_sf"/>
</dbReference>
<dbReference type="PANTHER" id="PTHR11339">
    <property type="entry name" value="EXTRACELLULAR MATRIX GLYCOPROTEIN RELATED"/>
    <property type="match status" value="1"/>
</dbReference>
<evidence type="ECO:0000313" key="4">
    <source>
        <dbReference type="EMBL" id="EDO41876.1"/>
    </source>
</evidence>
<accession>A7S312</accession>
<evidence type="ECO:0000256" key="1">
    <source>
        <dbReference type="ARBA" id="ARBA00023157"/>
    </source>
</evidence>
<dbReference type="Proteomes" id="UP000001593">
    <property type="component" value="Unassembled WGS sequence"/>
</dbReference>
<dbReference type="InterPro" id="IPR036084">
    <property type="entry name" value="Ser_inhib-like_sf"/>
</dbReference>
<dbReference type="Pfam" id="PF01826">
    <property type="entry name" value="TIL"/>
    <property type="match status" value="1"/>
</dbReference>
<evidence type="ECO:0000259" key="3">
    <source>
        <dbReference type="PROSITE" id="PS51233"/>
    </source>
</evidence>